<dbReference type="PRINTS" id="PR01950">
    <property type="entry name" value="LANCSUPER"/>
</dbReference>
<dbReference type="Gene3D" id="1.50.10.10">
    <property type="match status" value="1"/>
</dbReference>
<dbReference type="EMBL" id="JAZHXJ010001803">
    <property type="protein sequence ID" value="KAL1843663.1"/>
    <property type="molecule type" value="Genomic_DNA"/>
</dbReference>
<dbReference type="Pfam" id="PF05147">
    <property type="entry name" value="LANC_like"/>
    <property type="match status" value="1"/>
</dbReference>
<dbReference type="PANTHER" id="PTHR12736">
    <property type="entry name" value="LANC-LIKE PROTEIN"/>
    <property type="match status" value="1"/>
</dbReference>
<evidence type="ECO:0000313" key="1">
    <source>
        <dbReference type="EMBL" id="KAL1843663.1"/>
    </source>
</evidence>
<sequence>LVLTTPPVAPRLEATLARLLDAQLGDGNWPSSEGHPGRHLVQFCHGAPGFVLSLLSLRPYFPALQDRVDAAIKKARECIWEQGLLRKEPSLCHGILGNALTFPPGPQRDHFLALAVPEKMAELKQADPTLFQKANYGREYATLAGYVPSAAWTWMVCGKQNPRVIAYNDI</sequence>
<reference evidence="1 2" key="1">
    <citation type="journal article" date="2024" name="Commun. Biol.">
        <title>Comparative genomic analysis of thermophilic fungi reveals convergent evolutionary adaptations and gene losses.</title>
        <authorList>
            <person name="Steindorff A.S."/>
            <person name="Aguilar-Pontes M.V."/>
            <person name="Robinson A.J."/>
            <person name="Andreopoulos B."/>
            <person name="LaButti K."/>
            <person name="Kuo A."/>
            <person name="Mondo S."/>
            <person name="Riley R."/>
            <person name="Otillar R."/>
            <person name="Haridas S."/>
            <person name="Lipzen A."/>
            <person name="Grimwood J."/>
            <person name="Schmutz J."/>
            <person name="Clum A."/>
            <person name="Reid I.D."/>
            <person name="Moisan M.C."/>
            <person name="Butler G."/>
            <person name="Nguyen T.T.M."/>
            <person name="Dewar K."/>
            <person name="Conant G."/>
            <person name="Drula E."/>
            <person name="Henrissat B."/>
            <person name="Hansel C."/>
            <person name="Singer S."/>
            <person name="Hutchinson M.I."/>
            <person name="de Vries R.P."/>
            <person name="Natvig D.O."/>
            <person name="Powell A.J."/>
            <person name="Tsang A."/>
            <person name="Grigoriev I.V."/>
        </authorList>
    </citation>
    <scope>NUCLEOTIDE SEQUENCE [LARGE SCALE GENOMIC DNA]</scope>
    <source>
        <strain evidence="1 2">ATCC 24622</strain>
    </source>
</reference>
<comment type="caution">
    <text evidence="1">The sequence shown here is derived from an EMBL/GenBank/DDBJ whole genome shotgun (WGS) entry which is preliminary data.</text>
</comment>
<evidence type="ECO:0008006" key="3">
    <source>
        <dbReference type="Google" id="ProtNLM"/>
    </source>
</evidence>
<gene>
    <name evidence="1" type="ORF">VTK73DRAFT_2789</name>
</gene>
<accession>A0ABR3VR48</accession>
<keyword evidence="2" id="KW-1185">Reference proteome</keyword>
<dbReference type="SUPFAM" id="SSF158745">
    <property type="entry name" value="LanC-like"/>
    <property type="match status" value="1"/>
</dbReference>
<feature type="non-terminal residue" evidence="1">
    <location>
        <position position="1"/>
    </location>
</feature>
<proteinExistence type="predicted"/>
<evidence type="ECO:0000313" key="2">
    <source>
        <dbReference type="Proteomes" id="UP001586593"/>
    </source>
</evidence>
<name>A0ABR3VR48_9PEZI</name>
<dbReference type="PANTHER" id="PTHR12736:SF7">
    <property type="entry name" value="LANC-LIKE PROTEIN 3"/>
    <property type="match status" value="1"/>
</dbReference>
<dbReference type="InterPro" id="IPR012341">
    <property type="entry name" value="6hp_glycosidase-like_sf"/>
</dbReference>
<protein>
    <recommendedName>
        <fullName evidence="3">Lanosterol synthase</fullName>
    </recommendedName>
</protein>
<dbReference type="Proteomes" id="UP001586593">
    <property type="component" value="Unassembled WGS sequence"/>
</dbReference>
<organism evidence="1 2">
    <name type="scientific">Phialemonium thermophilum</name>
    <dbReference type="NCBI Taxonomy" id="223376"/>
    <lineage>
        <taxon>Eukaryota</taxon>
        <taxon>Fungi</taxon>
        <taxon>Dikarya</taxon>
        <taxon>Ascomycota</taxon>
        <taxon>Pezizomycotina</taxon>
        <taxon>Sordariomycetes</taxon>
        <taxon>Sordariomycetidae</taxon>
        <taxon>Cephalothecales</taxon>
        <taxon>Cephalothecaceae</taxon>
        <taxon>Phialemonium</taxon>
    </lineage>
</organism>
<dbReference type="InterPro" id="IPR007822">
    <property type="entry name" value="LANC-like"/>
</dbReference>